<dbReference type="Gene3D" id="3.60.15.10">
    <property type="entry name" value="Ribonuclease Z/Hydroxyacylglutathione hydrolase-like"/>
    <property type="match status" value="1"/>
</dbReference>
<feature type="region of interest" description="Disordered" evidence="1">
    <location>
        <begin position="97"/>
        <end position="121"/>
    </location>
</feature>
<dbReference type="SMART" id="SM00849">
    <property type="entry name" value="Lactamase_B"/>
    <property type="match status" value="1"/>
</dbReference>
<dbReference type="AlphaFoldDB" id="A0A1G7NUX3"/>
<keyword evidence="4" id="KW-1185">Reference proteome</keyword>
<organism evidence="3 4">
    <name type="scientific">Terriglobus roseus</name>
    <dbReference type="NCBI Taxonomy" id="392734"/>
    <lineage>
        <taxon>Bacteria</taxon>
        <taxon>Pseudomonadati</taxon>
        <taxon>Acidobacteriota</taxon>
        <taxon>Terriglobia</taxon>
        <taxon>Terriglobales</taxon>
        <taxon>Acidobacteriaceae</taxon>
        <taxon>Terriglobus</taxon>
    </lineage>
</organism>
<sequence length="225" mass="24394">MKLTCIHKDLAQLTFLGISNCYLVRESDGFTLVDCTISGQAAKIIQSAQELGGSIRRILLTHAHLDHIGSLDQLHAQLGPVDVAISQREAPFLHKDLSLRPDEPQHKPKGSFPGAKTRPTHTLTDGELFGSLRCIFTPGHTPGHFCFLDERDGTLFAGDALMSVGGLHLVTAPPWYFPLPKGGTWDCPLADASAKRLLDYKPKSIATGHGRFITNGLQALARLVG</sequence>
<dbReference type="PANTHER" id="PTHR42951:SF9">
    <property type="entry name" value="METAL-DEPENDENT HYDROLASE"/>
    <property type="match status" value="1"/>
</dbReference>
<accession>A0A1G7NUX3</accession>
<evidence type="ECO:0000256" key="1">
    <source>
        <dbReference type="SAM" id="MobiDB-lite"/>
    </source>
</evidence>
<evidence type="ECO:0000313" key="3">
    <source>
        <dbReference type="EMBL" id="SDF77822.1"/>
    </source>
</evidence>
<dbReference type="InterPro" id="IPR036866">
    <property type="entry name" value="RibonucZ/Hydroxyglut_hydro"/>
</dbReference>
<dbReference type="InterPro" id="IPR001279">
    <property type="entry name" value="Metallo-B-lactamas"/>
</dbReference>
<dbReference type="PANTHER" id="PTHR42951">
    <property type="entry name" value="METALLO-BETA-LACTAMASE DOMAIN-CONTAINING"/>
    <property type="match status" value="1"/>
</dbReference>
<name>A0A1G7NUX3_9BACT</name>
<dbReference type="SUPFAM" id="SSF56281">
    <property type="entry name" value="Metallo-hydrolase/oxidoreductase"/>
    <property type="match status" value="1"/>
</dbReference>
<dbReference type="OrthoDB" id="9802248at2"/>
<protein>
    <submittedName>
        <fullName evidence="3">Glyoxylase, beta-lactamase superfamily II</fullName>
    </submittedName>
</protein>
<gene>
    <name evidence="3" type="ORF">SAMN05444167_3282</name>
</gene>
<dbReference type="Proteomes" id="UP000182427">
    <property type="component" value="Chromosome I"/>
</dbReference>
<dbReference type="CDD" id="cd07721">
    <property type="entry name" value="yflN-like_MBL-fold"/>
    <property type="match status" value="1"/>
</dbReference>
<dbReference type="Pfam" id="PF00753">
    <property type="entry name" value="Lactamase_B"/>
    <property type="match status" value="1"/>
</dbReference>
<proteinExistence type="predicted"/>
<dbReference type="RefSeq" id="WP_083346101.1">
    <property type="nucleotide sequence ID" value="NZ_LT629690.1"/>
</dbReference>
<feature type="compositionally biased region" description="Basic and acidic residues" evidence="1">
    <location>
        <begin position="97"/>
        <end position="106"/>
    </location>
</feature>
<evidence type="ECO:0000259" key="2">
    <source>
        <dbReference type="SMART" id="SM00849"/>
    </source>
</evidence>
<dbReference type="InterPro" id="IPR050855">
    <property type="entry name" value="NDM-1-like"/>
</dbReference>
<feature type="domain" description="Metallo-beta-lactamase" evidence="2">
    <location>
        <begin position="18"/>
        <end position="209"/>
    </location>
</feature>
<reference evidence="3 4" key="1">
    <citation type="submission" date="2016-10" db="EMBL/GenBank/DDBJ databases">
        <authorList>
            <person name="de Groot N.N."/>
        </authorList>
    </citation>
    <scope>NUCLEOTIDE SEQUENCE [LARGE SCALE GENOMIC DNA]</scope>
    <source>
        <strain evidence="3 4">GAS232</strain>
    </source>
</reference>
<dbReference type="EMBL" id="LT629690">
    <property type="protein sequence ID" value="SDF77822.1"/>
    <property type="molecule type" value="Genomic_DNA"/>
</dbReference>
<evidence type="ECO:0000313" key="4">
    <source>
        <dbReference type="Proteomes" id="UP000182427"/>
    </source>
</evidence>